<gene>
    <name evidence="2" type="ORF">SCP_1005630</name>
</gene>
<keyword evidence="3" id="KW-1185">Reference proteome</keyword>
<dbReference type="OrthoDB" id="425936at2759"/>
<dbReference type="GeneID" id="38784232"/>
<dbReference type="InterPro" id="IPR027372">
    <property type="entry name" value="Phytase-like_dom"/>
</dbReference>
<name>A0A401GYS8_9APHY</name>
<dbReference type="EMBL" id="BFAD01000010">
    <property type="protein sequence ID" value="GBE87315.1"/>
    <property type="molecule type" value="Genomic_DNA"/>
</dbReference>
<organism evidence="2 3">
    <name type="scientific">Sparassis crispa</name>
    <dbReference type="NCBI Taxonomy" id="139825"/>
    <lineage>
        <taxon>Eukaryota</taxon>
        <taxon>Fungi</taxon>
        <taxon>Dikarya</taxon>
        <taxon>Basidiomycota</taxon>
        <taxon>Agaricomycotina</taxon>
        <taxon>Agaricomycetes</taxon>
        <taxon>Polyporales</taxon>
        <taxon>Sparassidaceae</taxon>
        <taxon>Sparassis</taxon>
    </lineage>
</organism>
<dbReference type="PANTHER" id="PTHR37957">
    <property type="entry name" value="BLR7070 PROTEIN"/>
    <property type="match status" value="1"/>
</dbReference>
<dbReference type="Pfam" id="PF13449">
    <property type="entry name" value="Phytase-like"/>
    <property type="match status" value="1"/>
</dbReference>
<evidence type="ECO:0000259" key="1">
    <source>
        <dbReference type="Pfam" id="PF13449"/>
    </source>
</evidence>
<dbReference type="Proteomes" id="UP000287166">
    <property type="component" value="Unassembled WGS sequence"/>
</dbReference>
<reference evidence="2 3" key="1">
    <citation type="journal article" date="2018" name="Sci. Rep.">
        <title>Genome sequence of the cauliflower mushroom Sparassis crispa (Hanabiratake) and its association with beneficial usage.</title>
        <authorList>
            <person name="Kiyama R."/>
            <person name="Furutani Y."/>
            <person name="Kawaguchi K."/>
            <person name="Nakanishi T."/>
        </authorList>
    </citation>
    <scope>NUCLEOTIDE SEQUENCE [LARGE SCALE GENOMIC DNA]</scope>
</reference>
<dbReference type="STRING" id="139825.A0A401GYS8"/>
<dbReference type="AlphaFoldDB" id="A0A401GYS8"/>
<dbReference type="RefSeq" id="XP_027618228.1">
    <property type="nucleotide sequence ID" value="XM_027762427.1"/>
</dbReference>
<comment type="caution">
    <text evidence="2">The sequence shown here is derived from an EMBL/GenBank/DDBJ whole genome shotgun (WGS) entry which is preliminary data.</text>
</comment>
<proteinExistence type="predicted"/>
<accession>A0A401GYS8</accession>
<protein>
    <submittedName>
        <fullName evidence="2">Uncharacterized secreted</fullName>
    </submittedName>
</protein>
<dbReference type="PANTHER" id="PTHR37957:SF1">
    <property type="entry name" value="PHYTASE-LIKE DOMAIN-CONTAINING PROTEIN"/>
    <property type="match status" value="1"/>
</dbReference>
<feature type="domain" description="Phytase-like" evidence="1">
    <location>
        <begin position="238"/>
        <end position="358"/>
    </location>
</feature>
<sequence>MQGHLVLGYWSSAFQLRAFQPANFLHAADLQVYSSPLAVLPRRDTTEPDPSLYYYTELAGKTYVNKGLVAYGFIPSNATDIVGDTISGIGSAIGLKPYTWTASNGTISGTLIVQSDRGYNVQGPVNYQGRVHEYAFVLQPYYGTDNLVYDAAAETLQLTYIGTTLHYDHGGVNTTGLEALAVRAATARYPQLADADPQMPVATVQDSRLCLDAEGLVADADGSVWTSNEYGPGSLRRVGNQGFEGLSLDISTRRLYALLQSPTVQDGGLLSNPSPYTRLLAFDVSDPNEHPPVVGEWVVPLPLSNSGSNLYAASEVHFVAPGVFLVLSRDGKGEGGSSDKSKYKQADLFDISNATDVNTPFFNAPGGAVSPGGTLNSTITPATYVSFVDYLNATQLARFGLHNGKPDDDTLIDGEWESLALAPVGDPAYPDDYFLFTAADNDFQTEDGVSVGVSYDAGLNENTQFMVFRLTLPGAAPQLDC</sequence>
<evidence type="ECO:0000313" key="2">
    <source>
        <dbReference type="EMBL" id="GBE87315.1"/>
    </source>
</evidence>
<dbReference type="InParanoid" id="A0A401GYS8"/>
<evidence type="ECO:0000313" key="3">
    <source>
        <dbReference type="Proteomes" id="UP000287166"/>
    </source>
</evidence>